<evidence type="ECO:0000259" key="1">
    <source>
        <dbReference type="PROSITE" id="PS51387"/>
    </source>
</evidence>
<dbReference type="RefSeq" id="WP_136060837.1">
    <property type="nucleotide sequence ID" value="NZ_CAAHFH010000001.1"/>
</dbReference>
<keyword evidence="3" id="KW-1185">Reference proteome</keyword>
<reference evidence="2 3" key="1">
    <citation type="submission" date="2019-04" db="EMBL/GenBank/DDBJ databases">
        <authorList>
            <person name="Van Vliet M D."/>
        </authorList>
    </citation>
    <scope>NUCLEOTIDE SEQUENCE [LARGE SCALE GENOMIC DNA]</scope>
    <source>
        <strain evidence="2 3">F21</strain>
    </source>
</reference>
<dbReference type="InterPro" id="IPR010031">
    <property type="entry name" value="FAD_lactone_oxidase-like"/>
</dbReference>
<dbReference type="GO" id="GO:0016899">
    <property type="term" value="F:oxidoreductase activity, acting on the CH-OH group of donors, oxygen as acceptor"/>
    <property type="evidence" value="ECO:0007669"/>
    <property type="project" value="InterPro"/>
</dbReference>
<protein>
    <submittedName>
        <fullName evidence="2">Decaprenylphosphoryl-beta-D-ribose oxidase</fullName>
    </submittedName>
</protein>
<dbReference type="Gene3D" id="3.30.465.10">
    <property type="match status" value="1"/>
</dbReference>
<dbReference type="PANTHER" id="PTHR43762">
    <property type="entry name" value="L-GULONOLACTONE OXIDASE"/>
    <property type="match status" value="1"/>
</dbReference>
<proteinExistence type="predicted"/>
<dbReference type="InterPro" id="IPR016166">
    <property type="entry name" value="FAD-bd_PCMH"/>
</dbReference>
<evidence type="ECO:0000313" key="3">
    <source>
        <dbReference type="Proteomes" id="UP000346198"/>
    </source>
</evidence>
<feature type="domain" description="FAD-binding PCMH-type" evidence="1">
    <location>
        <begin position="10"/>
        <end position="176"/>
    </location>
</feature>
<dbReference type="SUPFAM" id="SSF56176">
    <property type="entry name" value="FAD-binding/transporter-associated domain-like"/>
    <property type="match status" value="1"/>
</dbReference>
<dbReference type="InterPro" id="IPR036318">
    <property type="entry name" value="FAD-bd_PCMH-like_sf"/>
</dbReference>
<sequence length="445" mass="49622">MRKISDWGNYPVIDAEVAGFDTAEQLREKLARPGEVIAFGNGRSYGDASLQESMLLTRRFNKFLSFDEATGELCCQAGTLLSEILEVFAPRGWFLPVTPGTKFITIGGAIAADVHGKNHHVDGSFGQHVRSMDVMRNDGSVITCTPTENSDFFSVTVGGMGLTGVILNATFRLRKIETAYIREETIRAENLDDIMDGFEASNDWTYSVAWIDCLAKGDALGRSIMMRGEHATATELVDASHKQSPLVPKRGLQLDVPFVFPNFALNPLTMKAFNFVYYNKCRPGTHKRMVDYNSFFYPLDAIGNWNRIYGKRGFTQYQFVIPKEAGREGMRKILTRITESGLGSFLAVLKLFGEQESFMSFPMTGYTLALDFPISLKAMDLFKELDAMVADYGGRLYLAKDSRMSAAMFEKTYPNADAFRQAIAMLNKGETKFGSLQSKRIGITD</sequence>
<gene>
    <name evidence="2" type="primary">dprE1</name>
    <name evidence="2" type="ORF">SCARR_01500</name>
</gene>
<organism evidence="2 3">
    <name type="scientific">Pontiella sulfatireligans</name>
    <dbReference type="NCBI Taxonomy" id="2750658"/>
    <lineage>
        <taxon>Bacteria</taxon>
        <taxon>Pseudomonadati</taxon>
        <taxon>Kiritimatiellota</taxon>
        <taxon>Kiritimatiellia</taxon>
        <taxon>Kiritimatiellales</taxon>
        <taxon>Pontiellaceae</taxon>
        <taxon>Pontiella</taxon>
    </lineage>
</organism>
<dbReference type="EMBL" id="CAAHFH010000001">
    <property type="protein sequence ID" value="VGO19442.1"/>
    <property type="molecule type" value="Genomic_DNA"/>
</dbReference>
<evidence type="ECO:0000313" key="2">
    <source>
        <dbReference type="EMBL" id="VGO19442.1"/>
    </source>
</evidence>
<dbReference type="PROSITE" id="PS51387">
    <property type="entry name" value="FAD_PCMH"/>
    <property type="match status" value="1"/>
</dbReference>
<dbReference type="InterPro" id="IPR016169">
    <property type="entry name" value="FAD-bd_PCMH_sub2"/>
</dbReference>
<dbReference type="AlphaFoldDB" id="A0A6C2UGV7"/>
<dbReference type="PANTHER" id="PTHR43762:SF1">
    <property type="entry name" value="D-ARABINONO-1,4-LACTONE OXIDASE"/>
    <property type="match status" value="1"/>
</dbReference>
<name>A0A6C2UGV7_9BACT</name>
<dbReference type="Pfam" id="PF01565">
    <property type="entry name" value="FAD_binding_4"/>
    <property type="match status" value="1"/>
</dbReference>
<dbReference type="GO" id="GO:0071949">
    <property type="term" value="F:FAD binding"/>
    <property type="evidence" value="ECO:0007669"/>
    <property type="project" value="InterPro"/>
</dbReference>
<dbReference type="InterPro" id="IPR006094">
    <property type="entry name" value="Oxid_FAD_bind_N"/>
</dbReference>
<dbReference type="Proteomes" id="UP000346198">
    <property type="component" value="Unassembled WGS sequence"/>
</dbReference>
<accession>A0A6C2UGV7</accession>